<evidence type="ECO:0000313" key="7">
    <source>
        <dbReference type="EMBL" id="TKY89258.1"/>
    </source>
</evidence>
<dbReference type="GO" id="GO:0016020">
    <property type="term" value="C:membrane"/>
    <property type="evidence" value="ECO:0007669"/>
    <property type="project" value="UniProtKB-SubCell"/>
</dbReference>
<comment type="caution">
    <text evidence="7">The sequence shown here is derived from an EMBL/GenBank/DDBJ whole genome shotgun (WGS) entry which is preliminary data.</text>
</comment>
<evidence type="ECO:0000256" key="4">
    <source>
        <dbReference type="ARBA" id="ARBA00023136"/>
    </source>
</evidence>
<accession>A0A4U7L0J0</accession>
<dbReference type="PANTHER" id="PTHR13608:SF3">
    <property type="entry name" value="ARMADILLO-LIKE HELICAL DOMAIN-CONTAINING PROTEIN 3"/>
    <property type="match status" value="1"/>
</dbReference>
<keyword evidence="8" id="KW-1185">Reference proteome</keyword>
<keyword evidence="4" id="KW-0472">Membrane</keyword>
<evidence type="ECO:0000313" key="8">
    <source>
        <dbReference type="Proteomes" id="UP000306050"/>
    </source>
</evidence>
<dbReference type="AlphaFoldDB" id="A0A4U7L0J0"/>
<dbReference type="PANTHER" id="PTHR13608">
    <property type="entry name" value="ARMADILLO-LIKE HELICAL DOMAIN-CONTAINING PROTEIN 3"/>
    <property type="match status" value="1"/>
</dbReference>
<dbReference type="Pfam" id="PF08427">
    <property type="entry name" value="ARMH3_C"/>
    <property type="match status" value="1"/>
</dbReference>
<proteinExistence type="predicted"/>
<protein>
    <recommendedName>
        <fullName evidence="6">Armadillo-like helical domain-containing protein</fullName>
    </recommendedName>
</protein>
<name>A0A4U7L0J0_9BASI</name>
<evidence type="ECO:0000256" key="1">
    <source>
        <dbReference type="ARBA" id="ARBA00004370"/>
    </source>
</evidence>
<feature type="compositionally biased region" description="Polar residues" evidence="5">
    <location>
        <begin position="55"/>
        <end position="65"/>
    </location>
</feature>
<evidence type="ECO:0000256" key="5">
    <source>
        <dbReference type="SAM" id="MobiDB-lite"/>
    </source>
</evidence>
<feature type="domain" description="Armadillo-like helical" evidence="6">
    <location>
        <begin position="517"/>
        <end position="741"/>
    </location>
</feature>
<sequence>MTSIGTSRPQLKSKFSETYTALLEGKQPWFQDSASNSNSTSSFGNDASARPAVSRSKSTGKSNTGPRSRYFADLLCLPVETRFVAQQLDAIPPETLLDDDSHSKGAHITDNIGSLWREAIRVWRESDEDEVRRRNAVDTLVALSYPILNKRFSNYSFDIITIFAGGMDEADDVFTLLVDSIDDTLRGGDLARVRIPSSARDPDDDREQDLAQAKAREWIDAQVQHRALQLGLLWLSCVAQTSLAAYFLRRDLFVTASTFISTPAGSRYAYEGAVFLGLLATIGQGAAGGVSLNVSTSNPYARRFRDWVDEDCMAKILVAASAAMDQNVQLYREVVDDSPPTLAGSIAGIASMRWVSGLAELVSSPTTPTTSAAPHRRSSVASTLIGDFSHLPSPSCVILLPLFLLSRSNQAFTSLIVDVVEPANPQDISSQTVQGDARVRARNESFCHLVSLASYLATHASVSPRSASYSRISLLCLLVLLYDPRGSRNMLADTSQSARILQSVRLCRQREPALALPRTKRTRLVTAVLDAATCSLRYNLSKRIDTASYLISLKLIQRVVTLCSDECIQLEYDWRDCWSAVLALASFLAARFSEIRSSRDLSELIKALMATLNTILLNSDRFLASTNEINHYIYEIVRCAATLRKNVLLLDQPSREASTDVQLGDASALPTPPKLYTQVPGWKNLERIIQAVEGKIAEWANAKSSSRKNKTPDITTIIKLIASIDREHLLAGATEDSHKSSSIRNGSAPLGPTGIMHHDLEWLDRIQEQCLPEFVRHACADVLRILPVY</sequence>
<dbReference type="EMBL" id="SRRM01000005">
    <property type="protein sequence ID" value="TKY89258.1"/>
    <property type="molecule type" value="Genomic_DNA"/>
</dbReference>
<dbReference type="InterPro" id="IPR013636">
    <property type="entry name" value="ARMH3_C"/>
</dbReference>
<evidence type="ECO:0000256" key="3">
    <source>
        <dbReference type="ARBA" id="ARBA00022989"/>
    </source>
</evidence>
<dbReference type="SMART" id="SM01158">
    <property type="entry name" value="DUF1741"/>
    <property type="match status" value="1"/>
</dbReference>
<evidence type="ECO:0000256" key="2">
    <source>
        <dbReference type="ARBA" id="ARBA00022692"/>
    </source>
</evidence>
<dbReference type="Proteomes" id="UP000306050">
    <property type="component" value="Chromosome SGRAM_12"/>
</dbReference>
<reference evidence="7 8" key="1">
    <citation type="submission" date="2019-05" db="EMBL/GenBank/DDBJ databases">
        <title>Sporisorium graminicola CBS 10092 draft sequencing and annotation.</title>
        <authorList>
            <person name="Solano-Gonzalez S."/>
            <person name="Caddick M.X."/>
            <person name="Darby A."/>
        </authorList>
    </citation>
    <scope>NUCLEOTIDE SEQUENCE [LARGE SCALE GENOMIC DNA]</scope>
    <source>
        <strain evidence="7 8">CBS 10092</strain>
    </source>
</reference>
<dbReference type="GO" id="GO:0005829">
    <property type="term" value="C:cytosol"/>
    <property type="evidence" value="ECO:0007669"/>
    <property type="project" value="TreeGrafter"/>
</dbReference>
<keyword evidence="3" id="KW-1133">Transmembrane helix</keyword>
<comment type="subcellular location">
    <subcellularLocation>
        <location evidence="1">Membrane</location>
    </subcellularLocation>
</comment>
<gene>
    <name evidence="7" type="ORF">EX895_001789</name>
</gene>
<organism evidence="7 8">
    <name type="scientific">Sporisorium graminicola</name>
    <dbReference type="NCBI Taxonomy" id="280036"/>
    <lineage>
        <taxon>Eukaryota</taxon>
        <taxon>Fungi</taxon>
        <taxon>Dikarya</taxon>
        <taxon>Basidiomycota</taxon>
        <taxon>Ustilaginomycotina</taxon>
        <taxon>Ustilaginomycetes</taxon>
        <taxon>Ustilaginales</taxon>
        <taxon>Ustilaginaceae</taxon>
        <taxon>Sporisorium</taxon>
    </lineage>
</organism>
<dbReference type="InterPro" id="IPR039868">
    <property type="entry name" value="ARMD3-like"/>
</dbReference>
<feature type="compositionally biased region" description="Low complexity" evidence="5">
    <location>
        <begin position="33"/>
        <end position="42"/>
    </location>
</feature>
<dbReference type="RefSeq" id="XP_029741243.1">
    <property type="nucleotide sequence ID" value="XM_029882388.1"/>
</dbReference>
<dbReference type="OrthoDB" id="2012278at2759"/>
<dbReference type="KEGG" id="sgra:EX895_001789"/>
<evidence type="ECO:0000259" key="6">
    <source>
        <dbReference type="SMART" id="SM01158"/>
    </source>
</evidence>
<feature type="region of interest" description="Disordered" evidence="5">
    <location>
        <begin position="30"/>
        <end position="65"/>
    </location>
</feature>
<keyword evidence="2" id="KW-0812">Transmembrane</keyword>
<dbReference type="GeneID" id="40724684"/>